<dbReference type="Proteomes" id="UP001216579">
    <property type="component" value="Unassembled WGS sequence"/>
</dbReference>
<gene>
    <name evidence="3" type="ORF">P3G67_04695</name>
</gene>
<dbReference type="EMBL" id="JARJBC010000002">
    <property type="protein sequence ID" value="MDF3288533.1"/>
    <property type="molecule type" value="Genomic_DNA"/>
</dbReference>
<feature type="transmembrane region" description="Helical" evidence="2">
    <location>
        <begin position="36"/>
        <end position="57"/>
    </location>
</feature>
<dbReference type="RefSeq" id="WP_276092306.1">
    <property type="nucleotide sequence ID" value="NZ_JARJBC010000002.1"/>
</dbReference>
<feature type="region of interest" description="Disordered" evidence="1">
    <location>
        <begin position="58"/>
        <end position="92"/>
    </location>
</feature>
<proteinExistence type="predicted"/>
<sequence>MGIERTPESRPGNGSPAGTSGLSERTGEHRGRRTPLAVALVAGAVLVAGGGSAYWAASAASGAPGPTAPGAGSSPAPLALSGWGQSDAGTPGVRYQATGALPSGPGSAPVYQARGQVSRDDVAKLATALGVSGPIALDHGLWRAAPSHNAPGPTLQVTQQAPGSWAFARNGAGTGCHPSTASGGADGAGQAVCYSPEDAMRSTAPAVPSPGPAVPPDQAKRAVAPVLTALGLGGARVDASRAAGGVRTVEVDPMVGGLPTHGWQTMLQVGPDGRLLSGSGRLAALARGAAYPVVSARRALDELNGSGATPGTGPCRTMHPGATGLAGADPGGPADPGDLPVRPSARCVTGAPLTLDVRAARFGLSAQFVGGQSELVPSWLFQVAQPAAQQPVEIAQPAVDPKYVAPPPSAAPSPGTATHVESYAADSRTLTLRFWGGVCSTYSASVVSQSADAVKVRITSSAKDPERICVMLAKSISERVTLDAPLGTRTVYDASDGRAVPQRG</sequence>
<accession>A0ABT5ZHN1</accession>
<evidence type="ECO:0000313" key="4">
    <source>
        <dbReference type="Proteomes" id="UP001216579"/>
    </source>
</evidence>
<reference evidence="3 4" key="1">
    <citation type="submission" date="2023-03" db="EMBL/GenBank/DDBJ databases">
        <title>Draft genome sequence of Streptomyces sp. RB6PN23 isolated from peat swamp forest in Thailand.</title>
        <authorList>
            <person name="Klaysubun C."/>
            <person name="Duangmal K."/>
        </authorList>
    </citation>
    <scope>NUCLEOTIDE SEQUENCE [LARGE SCALE GENOMIC DNA]</scope>
    <source>
        <strain evidence="3 4">RB6PN23</strain>
    </source>
</reference>
<organism evidence="3 4">
    <name type="scientific">Streptomyces silvisoli</name>
    <dbReference type="NCBI Taxonomy" id="3034235"/>
    <lineage>
        <taxon>Bacteria</taxon>
        <taxon>Bacillati</taxon>
        <taxon>Actinomycetota</taxon>
        <taxon>Actinomycetes</taxon>
        <taxon>Kitasatosporales</taxon>
        <taxon>Streptomycetaceae</taxon>
        <taxon>Streptomyces</taxon>
    </lineage>
</organism>
<keyword evidence="2" id="KW-0472">Membrane</keyword>
<keyword evidence="2" id="KW-0812">Transmembrane</keyword>
<feature type="compositionally biased region" description="Low complexity" evidence="1">
    <location>
        <begin position="58"/>
        <end position="82"/>
    </location>
</feature>
<name>A0ABT5ZHN1_9ACTN</name>
<evidence type="ECO:0000256" key="1">
    <source>
        <dbReference type="SAM" id="MobiDB-lite"/>
    </source>
</evidence>
<evidence type="ECO:0000256" key="2">
    <source>
        <dbReference type="SAM" id="Phobius"/>
    </source>
</evidence>
<keyword evidence="4" id="KW-1185">Reference proteome</keyword>
<evidence type="ECO:0000313" key="3">
    <source>
        <dbReference type="EMBL" id="MDF3288533.1"/>
    </source>
</evidence>
<feature type="compositionally biased region" description="Low complexity" evidence="1">
    <location>
        <begin position="320"/>
        <end position="335"/>
    </location>
</feature>
<evidence type="ECO:0008006" key="5">
    <source>
        <dbReference type="Google" id="ProtNLM"/>
    </source>
</evidence>
<feature type="region of interest" description="Disordered" evidence="1">
    <location>
        <begin position="304"/>
        <end position="335"/>
    </location>
</feature>
<keyword evidence="2" id="KW-1133">Transmembrane helix</keyword>
<protein>
    <recommendedName>
        <fullName evidence="5">Large membrane protein</fullName>
    </recommendedName>
</protein>
<comment type="caution">
    <text evidence="3">The sequence shown here is derived from an EMBL/GenBank/DDBJ whole genome shotgun (WGS) entry which is preliminary data.</text>
</comment>
<feature type="region of interest" description="Disordered" evidence="1">
    <location>
        <begin position="1"/>
        <end position="32"/>
    </location>
</feature>